<keyword evidence="2" id="KW-1185">Reference proteome</keyword>
<dbReference type="InterPro" id="IPR052160">
    <property type="entry name" value="Gypsy_RT_Integrase-like"/>
</dbReference>
<dbReference type="EMBL" id="JARBHB010000002">
    <property type="protein sequence ID" value="KAJ8892631.1"/>
    <property type="molecule type" value="Genomic_DNA"/>
</dbReference>
<proteinExistence type="predicted"/>
<name>A0ABQ9I7L9_9NEOP</name>
<evidence type="ECO:0008006" key="3">
    <source>
        <dbReference type="Google" id="ProtNLM"/>
    </source>
</evidence>
<reference evidence="1 2" key="1">
    <citation type="submission" date="2023-02" db="EMBL/GenBank/DDBJ databases">
        <title>LHISI_Scaffold_Assembly.</title>
        <authorList>
            <person name="Stuart O.P."/>
            <person name="Cleave R."/>
            <person name="Magrath M.J.L."/>
            <person name="Mikheyev A.S."/>
        </authorList>
    </citation>
    <scope>NUCLEOTIDE SEQUENCE [LARGE SCALE GENOMIC DNA]</scope>
    <source>
        <strain evidence="1">Daus_M_001</strain>
        <tissue evidence="1">Leg muscle</tissue>
    </source>
</reference>
<sequence>MKFSRIAKNYCLGGVLYKFNTRPEGWKKLLVIPDKLKDVILNECHNIPLIDRIRRLYYWCGLFKDVETRVRMFIECKTKKGTNQKPASLLQPIPVGEPFDRVGINLLGPFPKTHHGNSNFIDFGIRWAETRAVPAGTTEDVAQFLLDNVECMKQFYK</sequence>
<accession>A0ABQ9I7L9</accession>
<protein>
    <recommendedName>
        <fullName evidence="3">Integrase zinc-binding domain-containing protein</fullName>
    </recommendedName>
</protein>
<organism evidence="1 2">
    <name type="scientific">Dryococelus australis</name>
    <dbReference type="NCBI Taxonomy" id="614101"/>
    <lineage>
        <taxon>Eukaryota</taxon>
        <taxon>Metazoa</taxon>
        <taxon>Ecdysozoa</taxon>
        <taxon>Arthropoda</taxon>
        <taxon>Hexapoda</taxon>
        <taxon>Insecta</taxon>
        <taxon>Pterygota</taxon>
        <taxon>Neoptera</taxon>
        <taxon>Polyneoptera</taxon>
        <taxon>Phasmatodea</taxon>
        <taxon>Verophasmatodea</taxon>
        <taxon>Anareolatae</taxon>
        <taxon>Phasmatidae</taxon>
        <taxon>Eurycanthinae</taxon>
        <taxon>Dryococelus</taxon>
    </lineage>
</organism>
<evidence type="ECO:0000313" key="2">
    <source>
        <dbReference type="Proteomes" id="UP001159363"/>
    </source>
</evidence>
<comment type="caution">
    <text evidence="1">The sequence shown here is derived from an EMBL/GenBank/DDBJ whole genome shotgun (WGS) entry which is preliminary data.</text>
</comment>
<dbReference type="Gene3D" id="1.10.340.70">
    <property type="match status" value="1"/>
</dbReference>
<dbReference type="PANTHER" id="PTHR47266">
    <property type="entry name" value="ENDONUCLEASE-RELATED"/>
    <property type="match status" value="1"/>
</dbReference>
<evidence type="ECO:0000313" key="1">
    <source>
        <dbReference type="EMBL" id="KAJ8892631.1"/>
    </source>
</evidence>
<gene>
    <name evidence="1" type="ORF">PR048_005212</name>
</gene>
<dbReference type="Proteomes" id="UP001159363">
    <property type="component" value="Chromosome 2"/>
</dbReference>